<evidence type="ECO:0000313" key="2">
    <source>
        <dbReference type="EMBL" id="JAD74909.1"/>
    </source>
</evidence>
<proteinExistence type="predicted"/>
<reference evidence="2" key="1">
    <citation type="submission" date="2014-09" db="EMBL/GenBank/DDBJ databases">
        <authorList>
            <person name="Magalhaes I.L.F."/>
            <person name="Oliveira U."/>
            <person name="Santos F.R."/>
            <person name="Vidigal T.H.D.A."/>
            <person name="Brescovit A.D."/>
            <person name="Santos A.J."/>
        </authorList>
    </citation>
    <scope>NUCLEOTIDE SEQUENCE</scope>
    <source>
        <tissue evidence="2">Shoot tissue taken approximately 20 cm above the soil surface</tissue>
    </source>
</reference>
<evidence type="ECO:0000256" key="1">
    <source>
        <dbReference type="SAM" id="MobiDB-lite"/>
    </source>
</evidence>
<feature type="region of interest" description="Disordered" evidence="1">
    <location>
        <begin position="57"/>
        <end position="79"/>
    </location>
</feature>
<name>A0A0A9CEZ6_ARUDO</name>
<organism evidence="2">
    <name type="scientific">Arundo donax</name>
    <name type="common">Giant reed</name>
    <name type="synonym">Donax arundinaceus</name>
    <dbReference type="NCBI Taxonomy" id="35708"/>
    <lineage>
        <taxon>Eukaryota</taxon>
        <taxon>Viridiplantae</taxon>
        <taxon>Streptophyta</taxon>
        <taxon>Embryophyta</taxon>
        <taxon>Tracheophyta</taxon>
        <taxon>Spermatophyta</taxon>
        <taxon>Magnoliopsida</taxon>
        <taxon>Liliopsida</taxon>
        <taxon>Poales</taxon>
        <taxon>Poaceae</taxon>
        <taxon>PACMAD clade</taxon>
        <taxon>Arundinoideae</taxon>
        <taxon>Arundineae</taxon>
        <taxon>Arundo</taxon>
    </lineage>
</organism>
<protein>
    <submittedName>
        <fullName evidence="2">Les22</fullName>
    </submittedName>
</protein>
<dbReference type="AlphaFoldDB" id="A0A0A9CEZ6"/>
<dbReference type="EMBL" id="GBRH01222986">
    <property type="protein sequence ID" value="JAD74909.1"/>
    <property type="molecule type" value="Transcribed_RNA"/>
</dbReference>
<reference evidence="2" key="2">
    <citation type="journal article" date="2015" name="Data Brief">
        <title>Shoot transcriptome of the giant reed, Arundo donax.</title>
        <authorList>
            <person name="Barrero R.A."/>
            <person name="Guerrero F.D."/>
            <person name="Moolhuijzen P."/>
            <person name="Goolsby J.A."/>
            <person name="Tidwell J."/>
            <person name="Bellgard S.E."/>
            <person name="Bellgard M.I."/>
        </authorList>
    </citation>
    <scope>NUCLEOTIDE SEQUENCE</scope>
    <source>
        <tissue evidence="2">Shoot tissue taken approximately 20 cm above the soil surface</tissue>
    </source>
</reference>
<sequence>MTKVQYMPNITSLLHSVINPLAYELFRPKKNTRVHIPLNCYVRSQPFPALNHINRPVQADNINTSQRKPLQQAPRSTCI</sequence>
<accession>A0A0A9CEZ6</accession>
<feature type="compositionally biased region" description="Polar residues" evidence="1">
    <location>
        <begin position="60"/>
        <end position="79"/>
    </location>
</feature>